<name>A0AAW1RA85_9CHLO</name>
<sequence>MAHSKLYLGLDFGTSGARAVAINDAGEVLAGAKQMYGNKAAADWPAEWHRALRALLSELGREVCAGVAAAAFDGTSSTALLVNTADAGAVAAGGAHLAAPKLYNEAQAREVVERAKAMAPAKHTATAASSTLCKLLAWDADGVWQQAQARGGQPRLLHHADWLAALLHGRWAASDWNNCLKLGFDPAAEAFPGWLTSQPFAGLLPAEVNAPGAPVAPVTAQVAAATGLSEDCLICAGTTDSIAAFMAAGVRRPGEAVTSLGSTLAVKLLSGTRVNDAATGVYSHRLGDTWLVGGASNTGGAVLRHYFSNERIAALTPRLRPDVPTGLDYYPLLRPGERFPVADPALAPRLEPRPSDDALFLQGLLEGMTAVEARAYAVLAAMGATPLTQVYTAGGGARNAAWTQMRQRLLG</sequence>
<evidence type="ECO:0000256" key="1">
    <source>
        <dbReference type="ARBA" id="ARBA00009156"/>
    </source>
</evidence>
<keyword evidence="3" id="KW-0418">Kinase</keyword>
<dbReference type="Pfam" id="PF02782">
    <property type="entry name" value="FGGY_C"/>
    <property type="match status" value="1"/>
</dbReference>
<dbReference type="GO" id="GO:0004856">
    <property type="term" value="F:D-xylulokinase activity"/>
    <property type="evidence" value="ECO:0007669"/>
    <property type="project" value="TreeGrafter"/>
</dbReference>
<dbReference type="PANTHER" id="PTHR10196:SF80">
    <property type="entry name" value="D-RIBULOSE KINASE"/>
    <property type="match status" value="1"/>
</dbReference>
<keyword evidence="2" id="KW-0808">Transferase</keyword>
<evidence type="ECO:0000256" key="3">
    <source>
        <dbReference type="ARBA" id="ARBA00022777"/>
    </source>
</evidence>
<comment type="caution">
    <text evidence="5">The sequence shown here is derived from an EMBL/GenBank/DDBJ whole genome shotgun (WGS) entry which is preliminary data.</text>
</comment>
<dbReference type="CDD" id="cd07783">
    <property type="entry name" value="ASKHA_NBD_FGGY_SePSK_AtXK1-like"/>
    <property type="match status" value="1"/>
</dbReference>
<proteinExistence type="inferred from homology"/>
<comment type="similarity">
    <text evidence="1">Belongs to the FGGY kinase family.</text>
</comment>
<dbReference type="InterPro" id="IPR018485">
    <property type="entry name" value="FGGY_C"/>
</dbReference>
<evidence type="ECO:0000313" key="5">
    <source>
        <dbReference type="EMBL" id="KAK9830925.1"/>
    </source>
</evidence>
<organism evidence="5 6">
    <name type="scientific">Elliptochloris bilobata</name>
    <dbReference type="NCBI Taxonomy" id="381761"/>
    <lineage>
        <taxon>Eukaryota</taxon>
        <taxon>Viridiplantae</taxon>
        <taxon>Chlorophyta</taxon>
        <taxon>core chlorophytes</taxon>
        <taxon>Trebouxiophyceae</taxon>
        <taxon>Trebouxiophyceae incertae sedis</taxon>
        <taxon>Elliptochloris clade</taxon>
        <taxon>Elliptochloris</taxon>
    </lineage>
</organism>
<dbReference type="Proteomes" id="UP001445335">
    <property type="component" value="Unassembled WGS sequence"/>
</dbReference>
<dbReference type="Gene3D" id="3.30.420.40">
    <property type="match status" value="2"/>
</dbReference>
<dbReference type="GO" id="GO:0019150">
    <property type="term" value="F:D-ribulokinase activity"/>
    <property type="evidence" value="ECO:0007669"/>
    <property type="project" value="TreeGrafter"/>
</dbReference>
<dbReference type="GO" id="GO:0005829">
    <property type="term" value="C:cytosol"/>
    <property type="evidence" value="ECO:0007669"/>
    <property type="project" value="TreeGrafter"/>
</dbReference>
<evidence type="ECO:0000256" key="2">
    <source>
        <dbReference type="ARBA" id="ARBA00022679"/>
    </source>
</evidence>
<dbReference type="InterPro" id="IPR043129">
    <property type="entry name" value="ATPase_NBD"/>
</dbReference>
<reference evidence="5 6" key="1">
    <citation type="journal article" date="2024" name="Nat. Commun.">
        <title>Phylogenomics reveals the evolutionary origins of lichenization in chlorophyte algae.</title>
        <authorList>
            <person name="Puginier C."/>
            <person name="Libourel C."/>
            <person name="Otte J."/>
            <person name="Skaloud P."/>
            <person name="Haon M."/>
            <person name="Grisel S."/>
            <person name="Petersen M."/>
            <person name="Berrin J.G."/>
            <person name="Delaux P.M."/>
            <person name="Dal Grande F."/>
            <person name="Keller J."/>
        </authorList>
    </citation>
    <scope>NUCLEOTIDE SEQUENCE [LARGE SCALE GENOMIC DNA]</scope>
    <source>
        <strain evidence="5 6">SAG 245.80</strain>
    </source>
</reference>
<gene>
    <name evidence="5" type="ORF">WJX81_006147</name>
</gene>
<dbReference type="AlphaFoldDB" id="A0AAW1RA85"/>
<evidence type="ECO:0000313" key="6">
    <source>
        <dbReference type="Proteomes" id="UP001445335"/>
    </source>
</evidence>
<accession>A0AAW1RA85</accession>
<feature type="domain" description="Carbohydrate kinase FGGY C-terminal" evidence="4">
    <location>
        <begin position="260"/>
        <end position="405"/>
    </location>
</feature>
<dbReference type="PANTHER" id="PTHR10196">
    <property type="entry name" value="SUGAR KINASE"/>
    <property type="match status" value="1"/>
</dbReference>
<keyword evidence="6" id="KW-1185">Reference proteome</keyword>
<evidence type="ECO:0000259" key="4">
    <source>
        <dbReference type="Pfam" id="PF02782"/>
    </source>
</evidence>
<protein>
    <recommendedName>
        <fullName evidence="4">Carbohydrate kinase FGGY C-terminal domain-containing protein</fullName>
    </recommendedName>
</protein>
<dbReference type="EMBL" id="JALJOU010000049">
    <property type="protein sequence ID" value="KAK9830925.1"/>
    <property type="molecule type" value="Genomic_DNA"/>
</dbReference>
<dbReference type="SUPFAM" id="SSF53067">
    <property type="entry name" value="Actin-like ATPase domain"/>
    <property type="match status" value="2"/>
</dbReference>
<dbReference type="GO" id="GO:0005997">
    <property type="term" value="P:xylulose metabolic process"/>
    <property type="evidence" value="ECO:0007669"/>
    <property type="project" value="TreeGrafter"/>
</dbReference>